<reference evidence="1 2" key="1">
    <citation type="submission" date="2018-01" db="EMBL/GenBank/DDBJ databases">
        <authorList>
            <person name="Fu G.-Y."/>
        </authorList>
    </citation>
    <scope>NUCLEOTIDE SEQUENCE [LARGE SCALE GENOMIC DNA]</scope>
    <source>
        <strain evidence="1 2">SY39</strain>
    </source>
</reference>
<dbReference type="AlphaFoldDB" id="A0A2I6S8U7"/>
<proteinExistence type="predicted"/>
<dbReference type="RefSeq" id="WP_102247730.1">
    <property type="nucleotide sequence ID" value="NZ_CP025682.1"/>
</dbReference>
<organism evidence="1 2">
    <name type="scientific">Pseudazoarcus pumilus</name>
    <dbReference type="NCBI Taxonomy" id="2067960"/>
    <lineage>
        <taxon>Bacteria</taxon>
        <taxon>Pseudomonadati</taxon>
        <taxon>Pseudomonadota</taxon>
        <taxon>Betaproteobacteria</taxon>
        <taxon>Rhodocyclales</taxon>
        <taxon>Zoogloeaceae</taxon>
        <taxon>Pseudazoarcus</taxon>
    </lineage>
</organism>
<dbReference type="Pfam" id="PF06293">
    <property type="entry name" value="Kdo"/>
    <property type="match status" value="1"/>
</dbReference>
<dbReference type="GO" id="GO:0016301">
    <property type="term" value="F:kinase activity"/>
    <property type="evidence" value="ECO:0007669"/>
    <property type="project" value="UniProtKB-KW"/>
</dbReference>
<dbReference type="SUPFAM" id="SSF56112">
    <property type="entry name" value="Protein kinase-like (PK-like)"/>
    <property type="match status" value="1"/>
</dbReference>
<dbReference type="Proteomes" id="UP000242205">
    <property type="component" value="Chromosome"/>
</dbReference>
<dbReference type="InterPro" id="IPR011009">
    <property type="entry name" value="Kinase-like_dom_sf"/>
</dbReference>
<keyword evidence="2" id="KW-1185">Reference proteome</keyword>
<accession>A0A2I6S8U7</accession>
<protein>
    <submittedName>
        <fullName evidence="1">Heptose kinase</fullName>
    </submittedName>
</protein>
<sequence length="249" mass="28536">MKHWTLAPEYAHGAAAEAFASLDAVFDLCGEHVAAAPMSEVVRVDIAGTRYYVKRYSGAGKNPLRRWFARPRVQIEWENLRRFAAWSIPTAPVVGYGLERRAGAFVRGAMITEEIPDTSDLAALAIRDDTRLHDGAWVDAVSRQIARIARTLHAHRFAHNDLKWRNLLVTTGEASTVFLIDCPAGMHWPEPFLRHRIVKDLACLDKVAKQQLTRTQRLRFYHHYTGRTRLNAADRKRIRHVLRYFEGRE</sequence>
<keyword evidence="1" id="KW-0808">Transferase</keyword>
<name>A0A2I6S8U7_9RHOO</name>
<evidence type="ECO:0000313" key="2">
    <source>
        <dbReference type="Proteomes" id="UP000242205"/>
    </source>
</evidence>
<dbReference type="EMBL" id="CP025682">
    <property type="protein sequence ID" value="AUN95684.1"/>
    <property type="molecule type" value="Genomic_DNA"/>
</dbReference>
<evidence type="ECO:0000313" key="1">
    <source>
        <dbReference type="EMBL" id="AUN95684.1"/>
    </source>
</evidence>
<dbReference type="Gene3D" id="1.10.510.10">
    <property type="entry name" value="Transferase(Phosphotransferase) domain 1"/>
    <property type="match status" value="1"/>
</dbReference>
<dbReference type="OrthoDB" id="5608193at2"/>
<keyword evidence="1" id="KW-0418">Kinase</keyword>
<gene>
    <name evidence="1" type="ORF">C0099_12545</name>
</gene>
<dbReference type="KEGG" id="atw:C0099_12545"/>